<feature type="domain" description="RNA polymerase beta subunit protrusion" evidence="17">
    <location>
        <begin position="59"/>
        <end position="546"/>
    </location>
</feature>
<evidence type="ECO:0000256" key="3">
    <source>
        <dbReference type="ARBA" id="ARBA00006835"/>
    </source>
</evidence>
<accession>A0A0S2LPS3</accession>
<evidence type="ECO:0000256" key="8">
    <source>
        <dbReference type="ARBA" id="ARBA00022679"/>
    </source>
</evidence>
<dbReference type="EMBL" id="KT625417">
    <property type="protein sequence ID" value="ALO63226.1"/>
    <property type="molecule type" value="Genomic_DNA"/>
</dbReference>
<keyword evidence="6 20" id="KW-0150">Chloroplast</keyword>
<evidence type="ECO:0000256" key="10">
    <source>
        <dbReference type="ARBA" id="ARBA00023163"/>
    </source>
</evidence>
<feature type="compositionally biased region" description="Low complexity" evidence="15">
    <location>
        <begin position="297"/>
        <end position="309"/>
    </location>
</feature>
<proteinExistence type="inferred from homology"/>
<sequence length="913" mass="102091">MAITRYFLSDFVSIQRQSFFELLETGLIEEFNKRNPITSDKKDLSVRFYPEYYVLTRPDYSPQEAIFQNKSYTSKLYIPTIVTDKTQKMISLKWVYIGNIPLMTKRGHFILNGAARIIVNQILRSPGIYYQQKIYENSNEKMKKTKGSIEDSYKRYYADLICMRGTWLRIEMDKEKNIWAQMKKGPKIPIYWFLLAIGLSEKMIFKSISDSYKLIGNLETTEVHNEKITQVAPFNQENTFNKDSSSPKAQGASNLFSISESNSSSLPAPGHQNQTSFETSSLFFEEDSFRMDSTVPSSLSNQSESSLTLDDAQGPKDSETLLSTKSHLARRISHREASPLGSLPRPEGIDSVPQRGEANESNSRESQGVVLSEVQSQTLSSGKRLLSDSIQEGQSPSQSTKNPEGTSEKKKKKYAYIKNAPEAWQAIYSLLSKSKIKEKNLSILGRKWLYNRFMNPRSYDLGKQGRLAFNRKLGLNISSSQTTLTGLDVLYATDYLIKVEKGIYKTDDIDHLKNRRVRTSGELIQIQIGVGLVRLEKSIRDSLNQTSLMRSNLMKLGTQISTLPRVAPRPAVGSRSNRSDSKQSFDVDPSPKAPPVTKEGKKSLKTSVAAGKSKQKGNDLKHFNTEPTPAILLNTASALVPTGPFGDLGSEKENLTYVSPQSVINNKAFNSAMREFFGTSPLSQFMDQINPLAELTHKRRLSSMGPGGVTRDTATLAIRGIHPTHYGRICPIETPEGKNTGLVNSMTTYARVNPNGIIESPFYKVYKGQVQKNTGMYYFSAEQEEKIKLAAADLSVSSIHFLPKSLIPVRIAEDFTKIYRSKVQFIGISPLQMISIAASLIPFLEHDDANRALMGSNMQRQAVPLIRPERPIVGTGLEARAVSDSGHSLQAKYSGLVTYVSANRIIVYSLVSQ</sequence>
<evidence type="ECO:0000313" key="20">
    <source>
        <dbReference type="EMBL" id="ALO63226.1"/>
    </source>
</evidence>
<organism evidence="20">
    <name type="scientific">Chlamydomonas applanata</name>
    <name type="common">Chlamydomonas humicola</name>
    <dbReference type="NCBI Taxonomy" id="35704"/>
    <lineage>
        <taxon>Eukaryota</taxon>
        <taxon>Viridiplantae</taxon>
        <taxon>Chlorophyta</taxon>
        <taxon>core chlorophytes</taxon>
        <taxon>Chlorophyceae</taxon>
        <taxon>CS clade</taxon>
        <taxon>Chlamydomonadales</taxon>
        <taxon>Chlamydomonadaceae</taxon>
        <taxon>Chlamydomonas</taxon>
    </lineage>
</organism>
<dbReference type="Gene3D" id="3.90.1100.10">
    <property type="match status" value="2"/>
</dbReference>
<dbReference type="InterPro" id="IPR015712">
    <property type="entry name" value="DNA-dir_RNA_pol_su2"/>
</dbReference>
<feature type="region of interest" description="Disordered" evidence="15">
    <location>
        <begin position="387"/>
        <end position="412"/>
    </location>
</feature>
<dbReference type="Gene3D" id="2.40.50.100">
    <property type="match status" value="1"/>
</dbReference>
<dbReference type="Gene3D" id="3.90.1110.10">
    <property type="entry name" value="RNA polymerase Rpb2, domain 2"/>
    <property type="match status" value="1"/>
</dbReference>
<dbReference type="SUPFAM" id="SSF64484">
    <property type="entry name" value="beta and beta-prime subunits of DNA dependent RNA-polymerase"/>
    <property type="match status" value="1"/>
</dbReference>
<dbReference type="AlphaFoldDB" id="A0A0S2LPS3"/>
<dbReference type="GO" id="GO:0000428">
    <property type="term" value="C:DNA-directed RNA polymerase complex"/>
    <property type="evidence" value="ECO:0007669"/>
    <property type="project" value="UniProtKB-KW"/>
</dbReference>
<evidence type="ECO:0000256" key="13">
    <source>
        <dbReference type="ARBA" id="ARBA00048552"/>
    </source>
</evidence>
<comment type="subunit">
    <text evidence="11">In plastids the minimal PEP RNA polymerase catalytic core is composed of four subunits: alpha, beta, beta', and beta''. When a (nuclear-encoded) sigma factor is associated with the core the holoenzyme is formed, which can initiate transcription.</text>
</comment>
<feature type="domain" description="RNA polymerase Rpb2" evidence="16">
    <location>
        <begin position="409"/>
        <end position="518"/>
    </location>
</feature>
<dbReference type="InterPro" id="IPR007642">
    <property type="entry name" value="RNA_pol_Rpb2_2"/>
</dbReference>
<feature type="region of interest" description="Disordered" evidence="15">
    <location>
        <begin position="564"/>
        <end position="625"/>
    </location>
</feature>
<dbReference type="Pfam" id="PF04563">
    <property type="entry name" value="RNA_pol_Rpb2_1"/>
    <property type="match status" value="1"/>
</dbReference>
<dbReference type="Pfam" id="PF10385">
    <property type="entry name" value="RNA_pol_Rpb2_45"/>
    <property type="match status" value="1"/>
</dbReference>
<feature type="compositionally biased region" description="Polar residues" evidence="15">
    <location>
        <begin position="388"/>
        <end position="405"/>
    </location>
</feature>
<evidence type="ECO:0000256" key="1">
    <source>
        <dbReference type="ARBA" id="ARBA00004026"/>
    </source>
</evidence>
<dbReference type="GO" id="GO:0003899">
    <property type="term" value="F:DNA-directed RNA polymerase activity"/>
    <property type="evidence" value="ECO:0007669"/>
    <property type="project" value="UniProtKB-EC"/>
</dbReference>
<dbReference type="GO" id="GO:0032549">
    <property type="term" value="F:ribonucleoside binding"/>
    <property type="evidence" value="ECO:0007669"/>
    <property type="project" value="InterPro"/>
</dbReference>
<keyword evidence="5" id="KW-0240">DNA-directed RNA polymerase</keyword>
<dbReference type="InterPro" id="IPR007645">
    <property type="entry name" value="RNA_pol_Rpb2_3"/>
</dbReference>
<dbReference type="GO" id="GO:0009507">
    <property type="term" value="C:chloroplast"/>
    <property type="evidence" value="ECO:0007669"/>
    <property type="project" value="UniProtKB-SubCell"/>
</dbReference>
<keyword evidence="10" id="KW-0804">Transcription</keyword>
<evidence type="ECO:0000256" key="15">
    <source>
        <dbReference type="SAM" id="MobiDB-lite"/>
    </source>
</evidence>
<evidence type="ECO:0000259" key="18">
    <source>
        <dbReference type="Pfam" id="PF04565"/>
    </source>
</evidence>
<comment type="subcellular location">
    <subcellularLocation>
        <location evidence="2">Plastid</location>
        <location evidence="2">Chloroplast</location>
    </subcellularLocation>
</comment>
<dbReference type="InterPro" id="IPR037034">
    <property type="entry name" value="RNA_pol_Rpb2_2_sf"/>
</dbReference>
<dbReference type="InterPro" id="IPR042107">
    <property type="entry name" value="DNA-dir_RNA_pol_bsu_ext_1_sf"/>
</dbReference>
<dbReference type="Pfam" id="PF04565">
    <property type="entry name" value="RNA_pol_Rpb2_3"/>
    <property type="match status" value="1"/>
</dbReference>
<comment type="catalytic activity">
    <reaction evidence="13">
        <text>RNA(n) + a ribonucleoside 5'-triphosphate = RNA(n+1) + diphosphate</text>
        <dbReference type="Rhea" id="RHEA:21248"/>
        <dbReference type="Rhea" id="RHEA-COMP:14527"/>
        <dbReference type="Rhea" id="RHEA-COMP:17342"/>
        <dbReference type="ChEBI" id="CHEBI:33019"/>
        <dbReference type="ChEBI" id="CHEBI:61557"/>
        <dbReference type="ChEBI" id="CHEBI:140395"/>
        <dbReference type="EC" id="2.7.7.6"/>
    </reaction>
</comment>
<dbReference type="InterPro" id="IPR007644">
    <property type="entry name" value="RNA_pol_bsu_protrusion"/>
</dbReference>
<evidence type="ECO:0000256" key="12">
    <source>
        <dbReference type="ARBA" id="ARBA00032782"/>
    </source>
</evidence>
<evidence type="ECO:0000256" key="4">
    <source>
        <dbReference type="ARBA" id="ARBA00012418"/>
    </source>
</evidence>
<protein>
    <recommendedName>
        <fullName evidence="4">DNA-directed RNA polymerase</fullName>
        <ecNumber evidence="4">2.7.7.6</ecNumber>
    </recommendedName>
    <alternativeName>
        <fullName evidence="12">PEP</fullName>
    </alternativeName>
</protein>
<keyword evidence="7 20" id="KW-0934">Plastid</keyword>
<reference evidence="20" key="1">
    <citation type="journal article" date="2015" name="BMC Evol. Biol.">
        <title>Chloroplast phylogenomic analysis of chlorophyte green algae identifies a novel lineage sister to the Sphaeropleales (Chlorophyceae).</title>
        <authorList>
            <person name="Lemieux C."/>
            <person name="Vincent A.T."/>
            <person name="Labarre A."/>
            <person name="Otis C."/>
            <person name="Turmel M."/>
        </authorList>
    </citation>
    <scope>NUCLEOTIDE SEQUENCE</scope>
</reference>
<dbReference type="Gene3D" id="2.30.150.10">
    <property type="entry name" value="DNA-directed RNA polymerase, beta subunit, external 1 domain"/>
    <property type="match status" value="1"/>
</dbReference>
<comment type="function">
    <text evidence="1">DNA-dependent RNA polymerase catalyzes the transcription of DNA into RNA using the four ribonucleoside triphosphates as substrates.</text>
</comment>
<geneLocation type="chloroplast" evidence="20"/>
<dbReference type="EC" id="2.7.7.6" evidence="4"/>
<feature type="domain" description="RNA polymerase Rpb2" evidence="18">
    <location>
        <begin position="684"/>
        <end position="752"/>
    </location>
</feature>
<feature type="domain" description="DNA-directed RNA polymerase beta subunit external 1" evidence="19">
    <location>
        <begin position="763"/>
        <end position="829"/>
    </location>
</feature>
<comment type="similarity">
    <text evidence="3 14">Belongs to the RNA polymerase beta chain family.</text>
</comment>
<name>A0A0S2LPS3_CHLAP</name>
<evidence type="ECO:0000259" key="19">
    <source>
        <dbReference type="Pfam" id="PF10385"/>
    </source>
</evidence>
<evidence type="ECO:0000256" key="5">
    <source>
        <dbReference type="ARBA" id="ARBA00022478"/>
    </source>
</evidence>
<evidence type="ECO:0000259" key="16">
    <source>
        <dbReference type="Pfam" id="PF04561"/>
    </source>
</evidence>
<dbReference type="InterPro" id="IPR019462">
    <property type="entry name" value="DNA-dir_RNA_pol_bsu_external_1"/>
</dbReference>
<dbReference type="GO" id="GO:0006351">
    <property type="term" value="P:DNA-templated transcription"/>
    <property type="evidence" value="ECO:0007669"/>
    <property type="project" value="InterPro"/>
</dbReference>
<evidence type="ECO:0000256" key="14">
    <source>
        <dbReference type="RuleBase" id="RU000434"/>
    </source>
</evidence>
<evidence type="ECO:0000256" key="11">
    <source>
        <dbReference type="ARBA" id="ARBA00026088"/>
    </source>
</evidence>
<keyword evidence="9" id="KW-0548">Nucleotidyltransferase</keyword>
<feature type="region of interest" description="Disordered" evidence="15">
    <location>
        <begin position="293"/>
        <end position="374"/>
    </location>
</feature>
<dbReference type="PANTHER" id="PTHR20856">
    <property type="entry name" value="DNA-DIRECTED RNA POLYMERASE I SUBUNIT 2"/>
    <property type="match status" value="1"/>
</dbReference>
<evidence type="ECO:0000256" key="2">
    <source>
        <dbReference type="ARBA" id="ARBA00004229"/>
    </source>
</evidence>
<keyword evidence="8" id="KW-0808">Transferase</keyword>
<dbReference type="Pfam" id="PF04561">
    <property type="entry name" value="RNA_pol_Rpb2_2"/>
    <property type="match status" value="2"/>
</dbReference>
<feature type="domain" description="RNA polymerase Rpb2" evidence="16">
    <location>
        <begin position="124"/>
        <end position="228"/>
    </location>
</feature>
<evidence type="ECO:0000256" key="7">
    <source>
        <dbReference type="ARBA" id="ARBA00022640"/>
    </source>
</evidence>
<evidence type="ECO:0000256" key="9">
    <source>
        <dbReference type="ARBA" id="ARBA00022695"/>
    </source>
</evidence>
<dbReference type="GO" id="GO:0003677">
    <property type="term" value="F:DNA binding"/>
    <property type="evidence" value="ECO:0007669"/>
    <property type="project" value="InterPro"/>
</dbReference>
<evidence type="ECO:0000259" key="17">
    <source>
        <dbReference type="Pfam" id="PF04563"/>
    </source>
</evidence>
<evidence type="ECO:0000256" key="6">
    <source>
        <dbReference type="ARBA" id="ARBA00022528"/>
    </source>
</evidence>
<gene>
    <name evidence="20" type="primary">rpoBa</name>
</gene>